<name>A0A3A6QQW4_9VIBR</name>
<dbReference type="Gene3D" id="1.25.40.10">
    <property type="entry name" value="Tetratricopeptide repeat domain"/>
    <property type="match status" value="3"/>
</dbReference>
<evidence type="ECO:0000259" key="2">
    <source>
        <dbReference type="Pfam" id="PF24604"/>
    </source>
</evidence>
<dbReference type="AlphaFoldDB" id="A0A3A6QQW4"/>
<feature type="coiled-coil region" evidence="1">
    <location>
        <begin position="567"/>
        <end position="623"/>
    </location>
</feature>
<feature type="domain" description="PelB C-terminal" evidence="2">
    <location>
        <begin position="916"/>
        <end position="1183"/>
    </location>
</feature>
<dbReference type="InterPro" id="IPR057306">
    <property type="entry name" value="B-barrel_PelB_C"/>
</dbReference>
<gene>
    <name evidence="3" type="ORF">DZ860_00250</name>
</gene>
<accession>A0A3A6QQW4</accession>
<dbReference type="OrthoDB" id="8565469at2"/>
<evidence type="ECO:0000256" key="1">
    <source>
        <dbReference type="SAM" id="Coils"/>
    </source>
</evidence>
<dbReference type="SUPFAM" id="SSF48452">
    <property type="entry name" value="TPR-like"/>
    <property type="match status" value="2"/>
</dbReference>
<dbReference type="InterPro" id="IPR011990">
    <property type="entry name" value="TPR-like_helical_dom_sf"/>
</dbReference>
<evidence type="ECO:0000313" key="4">
    <source>
        <dbReference type="Proteomes" id="UP000273252"/>
    </source>
</evidence>
<organism evidence="3 4">
    <name type="scientific">Vibrio sinensis</name>
    <dbReference type="NCBI Taxonomy" id="2302434"/>
    <lineage>
        <taxon>Bacteria</taxon>
        <taxon>Pseudomonadati</taxon>
        <taxon>Pseudomonadota</taxon>
        <taxon>Gammaproteobacteria</taxon>
        <taxon>Vibrionales</taxon>
        <taxon>Vibrionaceae</taxon>
        <taxon>Vibrio</taxon>
    </lineage>
</organism>
<dbReference type="EMBL" id="QVMU01000001">
    <property type="protein sequence ID" value="RJX75155.1"/>
    <property type="molecule type" value="Genomic_DNA"/>
</dbReference>
<sequence length="1184" mass="134730">MSKQSAKKNKAKVRLLNKFTLTLLVLSSLSVLWFVAPSSSVLIQLIERSSSPEVSLAFLKQLSEFNPKNREISKQIANNHIQLGQLDDAIEILESLLPRESKENNTSEKEWETLEIYLSALLAKAHQSNSNTTQKSTDKLLALFDEVETIPDPDLARKFADAAIAFSLPNKGLQYLRPHSHSGITDNQELISLALQSEDYATAIALRLEAFHRTEEIPQALALFDLFVLINKPDISRSFIAEYQGKLAYDPEFLRASIQHATKLGNLDTALKQSEKLLSIEPSASLYRQTAKLAIATNDLSLATELYLEAIKLEGEKRDYQALHTLYRWQENPREAQAVSIDLLSQPFTEAPTEKQLRNGVEDSQALSDINYESVFYDALALSNFIQPNEYQLWLNAIEKAKGTDSALDNVTTLANLRPDDSQLISHKMRLHHYQHNNLAVIAQWRNLVALRPPTHTEALMASDAFIFEHQPKLALGALTTPKDWLDTNSLYLNRVARLAWETNNRDMAIRSFEELATRHDHPLDLHRYFHVLSPQDNQRHRKLLALYDETGNDQILLMLIQSTLQEQDHEQSIKALSQLLQRAEKQPSITNSFDVMNARVHLELLRGNNQKANTLLEEILKRFPAEPSTVNQLFWLAIEDNDTPRLEQLYQTYKLPLADNSSVWLAFAGANQQMGNIEHALLWYQQLLNHTDSPDPSILLNYANLLEQNGELDKAYQLRRYVLKEKRTALLAMKGGDVSYRALIGLFTAPHFALAMIEEKATQVPSPERTTELYSHYLANNHTDRLLFWHQRTALNQYPLPDWQRLSLALKQNDLETIEQLLEQSLNLATEDKYVALQKLGRNQDAWEEGEKKLGTTSNKAKEAQLRRLHAQQNPSKNHSIRGQALSISHWDIDRYSLDYYAPHKNGFWRLGNDVQLSGAPDSLSHTTIDDEYRLRGLYHHQLPNHSLEIGFDIAQGVGDQRLGFTGNYHITIGDAWLLRFNLGLNSHIEASDLLTIAGQDNTFGIQTIYQPTTRESLSLRVNYHDLETRFGDAIGQGWDMNFRLTEQLFFNDPAWQAYLDLSLHQIDLNSQPLFGINQWAHSGDTITSDDFIAQQYQRIAIGQQISHGIPGQPGANVPAVRYWLDTSIGYNIVNEEPDIAISVGVGIPILGSDELYFTTRWQSQDRNGNEALQLSLGYYYSF</sequence>
<dbReference type="Pfam" id="PF24604">
    <property type="entry name" value="B-barrel_PelB_C"/>
    <property type="match status" value="1"/>
</dbReference>
<dbReference type="Proteomes" id="UP000273252">
    <property type="component" value="Unassembled WGS sequence"/>
</dbReference>
<evidence type="ECO:0000313" key="3">
    <source>
        <dbReference type="EMBL" id="RJX75155.1"/>
    </source>
</evidence>
<dbReference type="Pfam" id="PF13429">
    <property type="entry name" value="TPR_15"/>
    <property type="match status" value="1"/>
</dbReference>
<keyword evidence="1" id="KW-0175">Coiled coil</keyword>
<reference evidence="3 4" key="1">
    <citation type="submission" date="2018-08" db="EMBL/GenBank/DDBJ databases">
        <title>Vibrio isolated from the Eastern China Marginal Seas.</title>
        <authorList>
            <person name="Li Y."/>
        </authorList>
    </citation>
    <scope>NUCLEOTIDE SEQUENCE [LARGE SCALE GENOMIC DNA]</scope>
    <source>
        <strain evidence="3 4">BEI233</strain>
    </source>
</reference>
<keyword evidence="4" id="KW-1185">Reference proteome</keyword>
<dbReference type="RefSeq" id="WP_120028911.1">
    <property type="nucleotide sequence ID" value="NZ_QVMU01000001.1"/>
</dbReference>
<protein>
    <recommendedName>
        <fullName evidence="2">PelB C-terminal domain-containing protein</fullName>
    </recommendedName>
</protein>
<comment type="caution">
    <text evidence="3">The sequence shown here is derived from an EMBL/GenBank/DDBJ whole genome shotgun (WGS) entry which is preliminary data.</text>
</comment>
<proteinExistence type="predicted"/>